<keyword evidence="3" id="KW-1185">Reference proteome</keyword>
<feature type="region of interest" description="Disordered" evidence="1">
    <location>
        <begin position="1"/>
        <end position="70"/>
    </location>
</feature>
<sequence length="98" mass="8921">METGSAGTCATGSARYTRDADRTGTSARSSGLIRARFGTDAVPRTPVGAGVAPDSGGGAGDCGGGAADWGGVVPDRGDAAADGAGGGTGAAGCCGAGA</sequence>
<feature type="compositionally biased region" description="Polar residues" evidence="1">
    <location>
        <begin position="1"/>
        <end position="11"/>
    </location>
</feature>
<feature type="compositionally biased region" description="Gly residues" evidence="1">
    <location>
        <begin position="55"/>
        <end position="68"/>
    </location>
</feature>
<organism evidence="2 3">
    <name type="scientific">Luedemannella helvata</name>
    <dbReference type="NCBI Taxonomy" id="349315"/>
    <lineage>
        <taxon>Bacteria</taxon>
        <taxon>Bacillati</taxon>
        <taxon>Actinomycetota</taxon>
        <taxon>Actinomycetes</taxon>
        <taxon>Micromonosporales</taxon>
        <taxon>Micromonosporaceae</taxon>
        <taxon>Luedemannella</taxon>
    </lineage>
</organism>
<reference evidence="3" key="1">
    <citation type="journal article" date="2019" name="Int. J. Syst. Evol. Microbiol.">
        <title>The Global Catalogue of Microorganisms (GCM) 10K type strain sequencing project: providing services to taxonomists for standard genome sequencing and annotation.</title>
        <authorList>
            <consortium name="The Broad Institute Genomics Platform"/>
            <consortium name="The Broad Institute Genome Sequencing Center for Infectious Disease"/>
            <person name="Wu L."/>
            <person name="Ma J."/>
        </authorList>
    </citation>
    <scope>NUCLEOTIDE SEQUENCE [LARGE SCALE GENOMIC DNA]</scope>
    <source>
        <strain evidence="3">JCM 13249</strain>
    </source>
</reference>
<evidence type="ECO:0000313" key="2">
    <source>
        <dbReference type="EMBL" id="GAA1736843.1"/>
    </source>
</evidence>
<protein>
    <submittedName>
        <fullName evidence="2">Uncharacterized protein</fullName>
    </submittedName>
</protein>
<name>A0ABP4VW94_9ACTN</name>
<dbReference type="Proteomes" id="UP001500655">
    <property type="component" value="Unassembled WGS sequence"/>
</dbReference>
<evidence type="ECO:0000256" key="1">
    <source>
        <dbReference type="SAM" id="MobiDB-lite"/>
    </source>
</evidence>
<dbReference type="EMBL" id="BAAALS010000001">
    <property type="protein sequence ID" value="GAA1736843.1"/>
    <property type="molecule type" value="Genomic_DNA"/>
</dbReference>
<gene>
    <name evidence="2" type="ORF">GCM10009681_04290</name>
</gene>
<proteinExistence type="predicted"/>
<evidence type="ECO:0000313" key="3">
    <source>
        <dbReference type="Proteomes" id="UP001500655"/>
    </source>
</evidence>
<comment type="caution">
    <text evidence="2">The sequence shown here is derived from an EMBL/GenBank/DDBJ whole genome shotgun (WGS) entry which is preliminary data.</text>
</comment>
<accession>A0ABP4VW94</accession>